<keyword evidence="9" id="KW-0378">Hydrolase</keyword>
<dbReference type="GO" id="GO:0004190">
    <property type="term" value="F:aspartic-type endopeptidase activity"/>
    <property type="evidence" value="ECO:0007669"/>
    <property type="project" value="UniProtKB-KW"/>
</dbReference>
<evidence type="ECO:0000256" key="13">
    <source>
        <dbReference type="ARBA" id="ARBA00022932"/>
    </source>
</evidence>
<dbReference type="InterPro" id="IPR036397">
    <property type="entry name" value="RNaseH_sf"/>
</dbReference>
<keyword evidence="2" id="KW-0645">Protease</keyword>
<comment type="subcellular location">
    <subcellularLocation>
        <location evidence="1">Nucleus</location>
    </subcellularLocation>
</comment>
<evidence type="ECO:0000256" key="12">
    <source>
        <dbReference type="ARBA" id="ARBA00022918"/>
    </source>
</evidence>
<evidence type="ECO:0000256" key="7">
    <source>
        <dbReference type="ARBA" id="ARBA00022750"/>
    </source>
</evidence>
<evidence type="ECO:0000256" key="16">
    <source>
        <dbReference type="ARBA" id="ARBA00039658"/>
    </source>
</evidence>
<reference evidence="20" key="3">
    <citation type="submission" date="2025-08" db="UniProtKB">
        <authorList>
            <consortium name="Ensembl"/>
        </authorList>
    </citation>
    <scope>IDENTIFICATION</scope>
    <source>
        <strain evidence="20">HNI</strain>
    </source>
</reference>
<feature type="compositionally biased region" description="Polar residues" evidence="17">
    <location>
        <begin position="99"/>
        <end position="109"/>
    </location>
</feature>
<dbReference type="Proteomes" id="UP000265180">
    <property type="component" value="Chromosome 17"/>
</dbReference>
<dbReference type="Pfam" id="PF00665">
    <property type="entry name" value="rve"/>
    <property type="match status" value="1"/>
</dbReference>
<dbReference type="PANTHER" id="PTHR37984">
    <property type="entry name" value="PROTEIN CBG26694"/>
    <property type="match status" value="1"/>
</dbReference>
<dbReference type="AlphaFoldDB" id="A0A3P9LPF6"/>
<dbReference type="GO" id="GO:0005634">
    <property type="term" value="C:nucleus"/>
    <property type="evidence" value="ECO:0007669"/>
    <property type="project" value="UniProtKB-SubCell"/>
</dbReference>
<dbReference type="Pfam" id="PF00385">
    <property type="entry name" value="Chromo"/>
    <property type="match status" value="1"/>
</dbReference>
<dbReference type="FunFam" id="3.30.420.10:FF:000032">
    <property type="entry name" value="Retrovirus-related Pol polyprotein from transposon 297-like Protein"/>
    <property type="match status" value="1"/>
</dbReference>
<dbReference type="InterPro" id="IPR012337">
    <property type="entry name" value="RNaseH-like_sf"/>
</dbReference>
<dbReference type="SUPFAM" id="SSF56672">
    <property type="entry name" value="DNA/RNA polymerases"/>
    <property type="match status" value="1"/>
</dbReference>
<dbReference type="InterPro" id="IPR023780">
    <property type="entry name" value="Chromo_domain"/>
</dbReference>
<dbReference type="InterPro" id="IPR001584">
    <property type="entry name" value="Integrase_cat-core"/>
</dbReference>
<dbReference type="GO" id="GO:0003964">
    <property type="term" value="F:RNA-directed DNA polymerase activity"/>
    <property type="evidence" value="ECO:0007669"/>
    <property type="project" value="UniProtKB-KW"/>
</dbReference>
<evidence type="ECO:0000259" key="18">
    <source>
        <dbReference type="PROSITE" id="PS50013"/>
    </source>
</evidence>
<dbReference type="Pfam" id="PF17917">
    <property type="entry name" value="RT_RNaseH"/>
    <property type="match status" value="1"/>
</dbReference>
<evidence type="ECO:0000256" key="4">
    <source>
        <dbReference type="ARBA" id="ARBA00022695"/>
    </source>
</evidence>
<accession>A0A3P9LPF6</accession>
<evidence type="ECO:0000259" key="19">
    <source>
        <dbReference type="PROSITE" id="PS50994"/>
    </source>
</evidence>
<keyword evidence="15" id="KW-0233">DNA recombination</keyword>
<dbReference type="PANTHER" id="PTHR37984:SF5">
    <property type="entry name" value="PROTEIN NYNRIN-LIKE"/>
    <property type="match status" value="1"/>
</dbReference>
<keyword evidence="5" id="KW-0540">Nuclease</keyword>
<dbReference type="GO" id="GO:0006508">
    <property type="term" value="P:proteolysis"/>
    <property type="evidence" value="ECO:0007669"/>
    <property type="project" value="UniProtKB-KW"/>
</dbReference>
<evidence type="ECO:0000256" key="3">
    <source>
        <dbReference type="ARBA" id="ARBA00022679"/>
    </source>
</evidence>
<dbReference type="Gene3D" id="1.10.340.70">
    <property type="match status" value="1"/>
</dbReference>
<evidence type="ECO:0000313" key="21">
    <source>
        <dbReference type="Proteomes" id="UP000265180"/>
    </source>
</evidence>
<dbReference type="Ensembl" id="ENSORLT00020011676.1">
    <property type="protein sequence ID" value="ENSORLP00020022609.1"/>
    <property type="gene ID" value="ENSORLG00020002962.1"/>
</dbReference>
<feature type="domain" description="Chromo" evidence="18">
    <location>
        <begin position="524"/>
        <end position="574"/>
    </location>
</feature>
<evidence type="ECO:0000256" key="10">
    <source>
        <dbReference type="ARBA" id="ARBA00022842"/>
    </source>
</evidence>
<dbReference type="GO" id="GO:0046872">
    <property type="term" value="F:metal ion binding"/>
    <property type="evidence" value="ECO:0007669"/>
    <property type="project" value="UniProtKB-KW"/>
</dbReference>
<dbReference type="Pfam" id="PF24626">
    <property type="entry name" value="SH3_Tf2-1"/>
    <property type="match status" value="1"/>
</dbReference>
<keyword evidence="12" id="KW-0695">RNA-directed DNA polymerase</keyword>
<dbReference type="CDD" id="cd09274">
    <property type="entry name" value="RNase_HI_RT_Ty3"/>
    <property type="match status" value="1"/>
</dbReference>
<dbReference type="InterPro" id="IPR016197">
    <property type="entry name" value="Chromo-like_dom_sf"/>
</dbReference>
<dbReference type="FunFam" id="1.10.340.70:FF:000001">
    <property type="entry name" value="Retrovirus-related Pol polyprotein from transposon gypsy-like Protein"/>
    <property type="match status" value="1"/>
</dbReference>
<dbReference type="InterPro" id="IPR041373">
    <property type="entry name" value="RT_RNaseH"/>
</dbReference>
<feature type="domain" description="Integrase catalytic" evidence="19">
    <location>
        <begin position="223"/>
        <end position="382"/>
    </location>
</feature>
<organism evidence="20 21">
    <name type="scientific">Oryzias latipes</name>
    <name type="common">Japanese rice fish</name>
    <name type="synonym">Japanese killifish</name>
    <dbReference type="NCBI Taxonomy" id="8090"/>
    <lineage>
        <taxon>Eukaryota</taxon>
        <taxon>Metazoa</taxon>
        <taxon>Chordata</taxon>
        <taxon>Craniata</taxon>
        <taxon>Vertebrata</taxon>
        <taxon>Euteleostomi</taxon>
        <taxon>Actinopterygii</taxon>
        <taxon>Neopterygii</taxon>
        <taxon>Teleostei</taxon>
        <taxon>Neoteleostei</taxon>
        <taxon>Acanthomorphata</taxon>
        <taxon>Ovalentaria</taxon>
        <taxon>Atherinomorphae</taxon>
        <taxon>Beloniformes</taxon>
        <taxon>Adrianichthyidae</taxon>
        <taxon>Oryziinae</taxon>
        <taxon>Oryzias</taxon>
    </lineage>
</organism>
<dbReference type="InterPro" id="IPR000953">
    <property type="entry name" value="Chromo/chromo_shadow_dom"/>
</dbReference>
<keyword evidence="13" id="KW-0239">DNA-directed DNA polymerase</keyword>
<keyword evidence="7" id="KW-0064">Aspartyl protease</keyword>
<dbReference type="InterPro" id="IPR041588">
    <property type="entry name" value="Integrase_H2C2"/>
</dbReference>
<dbReference type="InterPro" id="IPR043502">
    <property type="entry name" value="DNA/RNA_pol_sf"/>
</dbReference>
<dbReference type="SUPFAM" id="SSF53098">
    <property type="entry name" value="Ribonuclease H-like"/>
    <property type="match status" value="1"/>
</dbReference>
<dbReference type="GO" id="GO:0003887">
    <property type="term" value="F:DNA-directed DNA polymerase activity"/>
    <property type="evidence" value="ECO:0007669"/>
    <property type="project" value="UniProtKB-KW"/>
</dbReference>
<keyword evidence="3" id="KW-0808">Transferase</keyword>
<dbReference type="Pfam" id="PF17921">
    <property type="entry name" value="Integrase_H2C2"/>
    <property type="match status" value="1"/>
</dbReference>
<reference evidence="20" key="4">
    <citation type="submission" date="2025-09" db="UniProtKB">
        <authorList>
            <consortium name="Ensembl"/>
        </authorList>
    </citation>
    <scope>IDENTIFICATION</scope>
    <source>
        <strain evidence="20">HNI</strain>
    </source>
</reference>
<keyword evidence="8" id="KW-0255">Endonuclease</keyword>
<sequence length="586" mass="65079">MHPCAFYSRQLSPAERNYDVGNRELLAVVLALTEWRHWLEGASQPFLVWTDHKNLSYLRSARRLNPRQARWSLFPGRFNFTLTYRPGSRNAKPDALSRQFDNPASDPTSQDTILPHSCVIGAAVWEVEHAVQRAQVNCPSPPECPPGLLFVPPSTRSSVLQWGHCSKVACHPGIHRTLTLLRQRFWWPSMASDTREFVQACTICARGKASHRAPAGLLRPLPVPHRPWSHISLDFVTGLPPSEGNTTILTIADRFSKSVHFVPLSKLPSALETAHLLVQHVFRLHGLPQDIVSDRGPQFTSRVWNAFCRAIGATASLSSGYHPQTNGQTERANQDLEAVLRCVTASHPASWSTFLPWVEYSHNTLVSSATGVSPFMASAGYQPPLFPSQEGAVAVPSVQDHLRRARRVWREVRAALSRTASRNRALADRHRVPAPDYVRGQKVWLSTRDIPLQCESRKLSLRFIGPFVIDRVINPSVVRLKLPPSLNVHPSFHVSLLKPVSSSSLSPPTEPPPPARVVDGGPAFAVRRLLGVRRRGRGLQFLVDWVGYGPEERSWVPRSFILDPALISDFYASRSAGSGCPPGGVP</sequence>
<feature type="region of interest" description="Disordered" evidence="17">
    <location>
        <begin position="89"/>
        <end position="109"/>
    </location>
</feature>
<keyword evidence="14" id="KW-0238">DNA-binding</keyword>
<evidence type="ECO:0000256" key="2">
    <source>
        <dbReference type="ARBA" id="ARBA00022670"/>
    </source>
</evidence>
<dbReference type="PROSITE" id="PS50013">
    <property type="entry name" value="CHROMO_2"/>
    <property type="match status" value="1"/>
</dbReference>
<dbReference type="InterPro" id="IPR050951">
    <property type="entry name" value="Retrovirus_Pol_polyprotein"/>
</dbReference>
<evidence type="ECO:0000256" key="8">
    <source>
        <dbReference type="ARBA" id="ARBA00022759"/>
    </source>
</evidence>
<keyword evidence="10" id="KW-0460">Magnesium</keyword>
<protein>
    <recommendedName>
        <fullName evidence="16">Gypsy retrotransposon integrase-like protein 1</fullName>
    </recommendedName>
</protein>
<evidence type="ECO:0000256" key="14">
    <source>
        <dbReference type="ARBA" id="ARBA00023125"/>
    </source>
</evidence>
<dbReference type="GO" id="GO:0003677">
    <property type="term" value="F:DNA binding"/>
    <property type="evidence" value="ECO:0007669"/>
    <property type="project" value="UniProtKB-KW"/>
</dbReference>
<dbReference type="GO" id="GO:0015074">
    <property type="term" value="P:DNA integration"/>
    <property type="evidence" value="ECO:0007669"/>
    <property type="project" value="UniProtKB-KW"/>
</dbReference>
<dbReference type="GO" id="GO:0006310">
    <property type="term" value="P:DNA recombination"/>
    <property type="evidence" value="ECO:0007669"/>
    <property type="project" value="UniProtKB-KW"/>
</dbReference>
<dbReference type="Gene3D" id="3.30.420.10">
    <property type="entry name" value="Ribonuclease H-like superfamily/Ribonuclease H"/>
    <property type="match status" value="1"/>
</dbReference>
<proteinExistence type="predicted"/>
<name>A0A3P9LPF6_ORYLA</name>
<dbReference type="InterPro" id="IPR056924">
    <property type="entry name" value="SH3_Tf2-1"/>
</dbReference>
<keyword evidence="6" id="KW-0479">Metal-binding</keyword>
<dbReference type="PROSITE" id="PS50994">
    <property type="entry name" value="INTEGRASE"/>
    <property type="match status" value="1"/>
</dbReference>
<reference key="1">
    <citation type="journal article" date="2007" name="Nature">
        <title>The medaka draft genome and insights into vertebrate genome evolution.</title>
        <authorList>
            <person name="Kasahara M."/>
            <person name="Naruse K."/>
            <person name="Sasaki S."/>
            <person name="Nakatani Y."/>
            <person name="Qu W."/>
            <person name="Ahsan B."/>
            <person name="Yamada T."/>
            <person name="Nagayasu Y."/>
            <person name="Doi K."/>
            <person name="Kasai Y."/>
            <person name="Jindo T."/>
            <person name="Kobayashi D."/>
            <person name="Shimada A."/>
            <person name="Toyoda A."/>
            <person name="Kuroki Y."/>
            <person name="Fujiyama A."/>
            <person name="Sasaki T."/>
            <person name="Shimizu A."/>
            <person name="Asakawa S."/>
            <person name="Shimizu N."/>
            <person name="Hashimoto S."/>
            <person name="Yang J."/>
            <person name="Lee Y."/>
            <person name="Matsushima K."/>
            <person name="Sugano S."/>
            <person name="Sakaizumi M."/>
            <person name="Narita T."/>
            <person name="Ohishi K."/>
            <person name="Haga S."/>
            <person name="Ohta F."/>
            <person name="Nomoto H."/>
            <person name="Nogata K."/>
            <person name="Morishita T."/>
            <person name="Endo T."/>
            <person name="Shin-I T."/>
            <person name="Takeda H."/>
            <person name="Morishita S."/>
            <person name="Kohara Y."/>
        </authorList>
    </citation>
    <scope>NUCLEOTIDE SEQUENCE [LARGE SCALE GENOMIC DNA]</scope>
    <source>
        <strain>Hd-rR</strain>
    </source>
</reference>
<keyword evidence="11" id="KW-0229">DNA integration</keyword>
<reference evidence="20 21" key="2">
    <citation type="submission" date="2017-04" db="EMBL/GenBank/DDBJ databases">
        <title>CpG methylation of centromeres and impact of large insertions on vertebrate speciation.</title>
        <authorList>
            <person name="Ichikawa K."/>
            <person name="Yoshimura J."/>
            <person name="Morishita S."/>
        </authorList>
    </citation>
    <scope>NUCLEOTIDE SEQUENCE</scope>
    <source>
        <strain evidence="20 21">HNI</strain>
    </source>
</reference>
<evidence type="ECO:0000256" key="9">
    <source>
        <dbReference type="ARBA" id="ARBA00022801"/>
    </source>
</evidence>
<evidence type="ECO:0000313" key="20">
    <source>
        <dbReference type="Ensembl" id="ENSORLP00020022609.1"/>
    </source>
</evidence>
<dbReference type="SMART" id="SM00298">
    <property type="entry name" value="CHROMO"/>
    <property type="match status" value="1"/>
</dbReference>
<dbReference type="Gene3D" id="2.40.50.40">
    <property type="match status" value="1"/>
</dbReference>
<dbReference type="GO" id="GO:0004519">
    <property type="term" value="F:endonuclease activity"/>
    <property type="evidence" value="ECO:0007669"/>
    <property type="project" value="UniProtKB-KW"/>
</dbReference>
<keyword evidence="4" id="KW-0548">Nucleotidyltransferase</keyword>
<evidence type="ECO:0000256" key="5">
    <source>
        <dbReference type="ARBA" id="ARBA00022722"/>
    </source>
</evidence>
<evidence type="ECO:0000256" key="1">
    <source>
        <dbReference type="ARBA" id="ARBA00004123"/>
    </source>
</evidence>
<evidence type="ECO:0000256" key="6">
    <source>
        <dbReference type="ARBA" id="ARBA00022723"/>
    </source>
</evidence>
<evidence type="ECO:0000256" key="15">
    <source>
        <dbReference type="ARBA" id="ARBA00023172"/>
    </source>
</evidence>
<evidence type="ECO:0000256" key="17">
    <source>
        <dbReference type="SAM" id="MobiDB-lite"/>
    </source>
</evidence>
<dbReference type="SUPFAM" id="SSF54160">
    <property type="entry name" value="Chromo domain-like"/>
    <property type="match status" value="1"/>
</dbReference>
<evidence type="ECO:0000256" key="11">
    <source>
        <dbReference type="ARBA" id="ARBA00022908"/>
    </source>
</evidence>